<accession>A0A8S0UNE8</accession>
<evidence type="ECO:0000313" key="1">
    <source>
        <dbReference type="EMBL" id="CAA3019323.1"/>
    </source>
</evidence>
<evidence type="ECO:0000313" key="2">
    <source>
        <dbReference type="Proteomes" id="UP000594638"/>
    </source>
</evidence>
<comment type="caution">
    <text evidence="1">The sequence shown here is derived from an EMBL/GenBank/DDBJ whole genome shotgun (WGS) entry which is preliminary data.</text>
</comment>
<dbReference type="EMBL" id="CACTIH010008186">
    <property type="protein sequence ID" value="CAA3019323.1"/>
    <property type="molecule type" value="Genomic_DNA"/>
</dbReference>
<dbReference type="OrthoDB" id="128382at2759"/>
<reference evidence="1 2" key="1">
    <citation type="submission" date="2019-12" db="EMBL/GenBank/DDBJ databases">
        <authorList>
            <person name="Alioto T."/>
            <person name="Alioto T."/>
            <person name="Gomez Garrido J."/>
        </authorList>
    </citation>
    <scope>NUCLEOTIDE SEQUENCE [LARGE SCALE GENOMIC DNA]</scope>
</reference>
<dbReference type="Gramene" id="OE9A047514T1">
    <property type="protein sequence ID" value="OE9A047514C1"/>
    <property type="gene ID" value="OE9A047514"/>
</dbReference>
<feature type="non-terminal residue" evidence="1">
    <location>
        <position position="56"/>
    </location>
</feature>
<name>A0A8S0UNE8_OLEEU</name>
<dbReference type="AlphaFoldDB" id="A0A8S0UNE8"/>
<keyword evidence="2" id="KW-1185">Reference proteome</keyword>
<proteinExistence type="predicted"/>
<gene>
    <name evidence="1" type="ORF">OLEA9_A047514</name>
</gene>
<dbReference type="Proteomes" id="UP000594638">
    <property type="component" value="Unassembled WGS sequence"/>
</dbReference>
<protein>
    <submittedName>
        <fullName evidence="1">Retrovirus-related Pol poly from transposon TNT 1-94</fullName>
    </submittedName>
</protein>
<feature type="non-terminal residue" evidence="1">
    <location>
        <position position="1"/>
    </location>
</feature>
<organism evidence="1 2">
    <name type="scientific">Olea europaea subsp. europaea</name>
    <dbReference type="NCBI Taxonomy" id="158383"/>
    <lineage>
        <taxon>Eukaryota</taxon>
        <taxon>Viridiplantae</taxon>
        <taxon>Streptophyta</taxon>
        <taxon>Embryophyta</taxon>
        <taxon>Tracheophyta</taxon>
        <taxon>Spermatophyta</taxon>
        <taxon>Magnoliopsida</taxon>
        <taxon>eudicotyledons</taxon>
        <taxon>Gunneridae</taxon>
        <taxon>Pentapetalae</taxon>
        <taxon>asterids</taxon>
        <taxon>lamiids</taxon>
        <taxon>Lamiales</taxon>
        <taxon>Oleaceae</taxon>
        <taxon>Oleeae</taxon>
        <taxon>Olea</taxon>
    </lineage>
</organism>
<sequence length="56" mass="6444">LGKLRYFLGIEFARSQADINLSQRKYVHDLLDETCYLGTCPVDTPMDPNVKLLKDE</sequence>